<accession>A0A0W0Z8D5</accession>
<reference evidence="1 2" key="1">
    <citation type="submission" date="2015-11" db="EMBL/GenBank/DDBJ databases">
        <title>Genomic analysis of 38 Legionella species identifies large and diverse effector repertoires.</title>
        <authorList>
            <person name="Burstein D."/>
            <person name="Amaro F."/>
            <person name="Zusman T."/>
            <person name="Lifshitz Z."/>
            <person name="Cohen O."/>
            <person name="Gilbert J.A."/>
            <person name="Pupko T."/>
            <person name="Shuman H.A."/>
            <person name="Segal G."/>
        </authorList>
    </citation>
    <scope>NUCLEOTIDE SEQUENCE [LARGE SCALE GENOMIC DNA]</scope>
    <source>
        <strain evidence="1 2">ATCC 49655</strain>
    </source>
</reference>
<evidence type="ECO:0000313" key="2">
    <source>
        <dbReference type="Proteomes" id="UP000054600"/>
    </source>
</evidence>
<dbReference type="AlphaFoldDB" id="A0A0W0Z8D5"/>
<dbReference type="RefSeq" id="WP_018576090.1">
    <property type="nucleotide sequence ID" value="NZ_KB892382.1"/>
</dbReference>
<protein>
    <recommendedName>
        <fullName evidence="3">Tetratricopeptide repeat protein</fullName>
    </recommendedName>
</protein>
<proteinExistence type="predicted"/>
<dbReference type="EMBL" id="LNYW01000012">
    <property type="protein sequence ID" value="KTD65322.1"/>
    <property type="molecule type" value="Genomic_DNA"/>
</dbReference>
<evidence type="ECO:0008006" key="3">
    <source>
        <dbReference type="Google" id="ProtNLM"/>
    </source>
</evidence>
<organism evidence="1 2">
    <name type="scientific">Legionella shakespearei DSM 23087</name>
    <dbReference type="NCBI Taxonomy" id="1122169"/>
    <lineage>
        <taxon>Bacteria</taxon>
        <taxon>Pseudomonadati</taxon>
        <taxon>Pseudomonadota</taxon>
        <taxon>Gammaproteobacteria</taxon>
        <taxon>Legionellales</taxon>
        <taxon>Legionellaceae</taxon>
        <taxon>Legionella</taxon>
    </lineage>
</organism>
<dbReference type="STRING" id="1122169.Lsha_0271"/>
<keyword evidence="2" id="KW-1185">Reference proteome</keyword>
<dbReference type="eggNOG" id="COG0625">
    <property type="taxonomic scope" value="Bacteria"/>
</dbReference>
<comment type="caution">
    <text evidence="1">The sequence shown here is derived from an EMBL/GenBank/DDBJ whole genome shotgun (WGS) entry which is preliminary data.</text>
</comment>
<gene>
    <name evidence="1" type="ORF">Lsha_0271</name>
</gene>
<dbReference type="OrthoDB" id="5649492at2"/>
<dbReference type="Proteomes" id="UP000054600">
    <property type="component" value="Unassembled WGS sequence"/>
</dbReference>
<evidence type="ECO:0000313" key="1">
    <source>
        <dbReference type="EMBL" id="KTD65322.1"/>
    </source>
</evidence>
<sequence>MLRLRVGKHFLNQCMEWGTVYRPDFICYDMDNREYQQFWNEIKDHPKGQLYTDGIQVVKVSWLRSIFEAFKGWLGFENHCQTNKVEMTLAKVAYHGYLKGYRPNTFQQLNQPLISDRFQSLVNADRTNANSAAIQHLLMSYYISNSDSISNIPIERTYPFGQTWIDHHYYQLVPSLDPQEPRVIAEAIRGLHHSSLLAESSDYFPSSTFAASYADYLTGQSRFEVALQWSQQVRFLYKEQYIRFFLSQRKTNPQALSNAMELIAALSSQEEKQTKALHYIKEHFSFSEQVEYTAAYPELRKKLAQSYLVDAKAEKDRFAITKLFLGNKVIPLLTHALRLVPDILAQDNSMQEIVLKEEWFIYQFKEAITERRFTDAKSIFEAHPAFKFDKSHLMQLRSSYLEEMNAKQISVKAALERSEYQLAEATALEVLVVARKIALITPQDAPVINATIEYAATLLASDAIQHPDNKNANMETLDKAQQLLNSCSISDNSSRYKQLYNDLLLRKIECLKEQIRVPIDFNDNHSVRAEFVPHIQRKLDLFQQNLSAFIRLNENNKTLEMRQVLGRLLYLKGDVIYFFARNKQEALPHFKRAAELMPENPYYRFRYYECANDERRHAVWTEIEEIRYLNGIHYNMWETERWNDERVMSEGFDIHNIPAENRGVFSTISRIFS</sequence>
<name>A0A0W0Z8D5_9GAMM</name>
<dbReference type="PATRIC" id="fig|1122169.6.peg.299"/>